<keyword evidence="3" id="KW-0694">RNA-binding</keyword>
<comment type="subunit">
    <text evidence="3">Part of the 30S ribosomal subunit. Forms a bridge to the 50S subunit in the 70S ribosome, contacting the 23S rRNA.</text>
</comment>
<dbReference type="InterPro" id="IPR009068">
    <property type="entry name" value="uS15_NS1_RNA-bd_sf"/>
</dbReference>
<evidence type="ECO:0000256" key="2">
    <source>
        <dbReference type="ARBA" id="ARBA00023274"/>
    </source>
</evidence>
<dbReference type="CDD" id="cd00353">
    <property type="entry name" value="Ribosomal_S15p_S13e"/>
    <property type="match status" value="1"/>
</dbReference>
<dbReference type="Proteomes" id="UP000262607">
    <property type="component" value="Chromosome"/>
</dbReference>
<name>A0AAD1FRK9_9FLAO</name>
<dbReference type="EMBL" id="AP014610">
    <property type="protein sequence ID" value="BBA17982.1"/>
    <property type="molecule type" value="Genomic_DNA"/>
</dbReference>
<comment type="function">
    <text evidence="3">Forms an intersubunit bridge (bridge B4) with the 23S rRNA of the 50S subunit in the ribosome.</text>
</comment>
<dbReference type="Pfam" id="PF00312">
    <property type="entry name" value="Ribosomal_S15"/>
    <property type="match status" value="1"/>
</dbReference>
<protein>
    <recommendedName>
        <fullName evidence="3">Small ribosomal subunit protein uS15</fullName>
    </recommendedName>
</protein>
<dbReference type="SUPFAM" id="SSF47060">
    <property type="entry name" value="S15/NS1 RNA-binding domain"/>
    <property type="match status" value="1"/>
</dbReference>
<keyword evidence="3" id="KW-0699">rRNA-binding</keyword>
<evidence type="ECO:0000256" key="1">
    <source>
        <dbReference type="ARBA" id="ARBA00022980"/>
    </source>
</evidence>
<dbReference type="NCBIfam" id="TIGR00952">
    <property type="entry name" value="S15_bact"/>
    <property type="match status" value="1"/>
</dbReference>
<keyword evidence="1 3" id="KW-0689">Ribosomal protein</keyword>
<dbReference type="SMART" id="SM01387">
    <property type="entry name" value="Ribosomal_S15"/>
    <property type="match status" value="1"/>
</dbReference>
<proteinExistence type="inferred from homology"/>
<dbReference type="Gene3D" id="6.10.250.3130">
    <property type="match status" value="1"/>
</dbReference>
<dbReference type="AlphaFoldDB" id="A0AAD1FRK9"/>
<dbReference type="Gene3D" id="1.10.287.10">
    <property type="entry name" value="S15/NS1, RNA-binding"/>
    <property type="match status" value="1"/>
</dbReference>
<dbReference type="GO" id="GO:0003735">
    <property type="term" value="F:structural constituent of ribosome"/>
    <property type="evidence" value="ECO:0007669"/>
    <property type="project" value="InterPro"/>
</dbReference>
<dbReference type="GO" id="GO:0019843">
    <property type="term" value="F:rRNA binding"/>
    <property type="evidence" value="ECO:0007669"/>
    <property type="project" value="UniProtKB-UniRule"/>
</dbReference>
<dbReference type="GeneID" id="66556565"/>
<dbReference type="PANTHER" id="PTHR23321:SF26">
    <property type="entry name" value="SMALL RIBOSOMAL SUBUNIT PROTEIN US15M"/>
    <property type="match status" value="1"/>
</dbReference>
<keyword evidence="2 3" id="KW-0687">Ribonucleoprotein</keyword>
<reference evidence="5 6" key="1">
    <citation type="submission" date="2014-06" db="EMBL/GenBank/DDBJ databases">
        <title>Genome sequence of the intracellular symbiont Blattabacterium cuenoti, strain CPU2 from the wood feeding cockroach Cryptocercus punctulatus.</title>
        <authorList>
            <person name="Kinjo Y."/>
            <person name="Ohkuma M."/>
            <person name="Tokuda G."/>
        </authorList>
    </citation>
    <scope>NUCLEOTIDE SEQUENCE [LARGE SCALE GENOMIC DNA]</scope>
    <source>
        <strain evidence="5 6">CPU2</strain>
    </source>
</reference>
<gene>
    <name evidence="3 5" type="primary">rpsO</name>
    <name evidence="5" type="ORF">CPU2_503</name>
</gene>
<dbReference type="GO" id="GO:0022627">
    <property type="term" value="C:cytosolic small ribosomal subunit"/>
    <property type="evidence" value="ECO:0007669"/>
    <property type="project" value="TreeGrafter"/>
</dbReference>
<comment type="similarity">
    <text evidence="3 4">Belongs to the universal ribosomal protein uS15 family.</text>
</comment>
<dbReference type="InterPro" id="IPR000589">
    <property type="entry name" value="Ribosomal_uS15"/>
</dbReference>
<accession>A0AAD1FRK9</accession>
<evidence type="ECO:0000256" key="3">
    <source>
        <dbReference type="HAMAP-Rule" id="MF_01343"/>
    </source>
</evidence>
<dbReference type="HAMAP" id="MF_01343_B">
    <property type="entry name" value="Ribosomal_uS15_B"/>
    <property type="match status" value="1"/>
</dbReference>
<dbReference type="PANTHER" id="PTHR23321">
    <property type="entry name" value="RIBOSOMAL PROTEIN S15, BACTERIAL AND ORGANELLAR"/>
    <property type="match status" value="1"/>
</dbReference>
<comment type="function">
    <text evidence="3">One of the primary rRNA binding proteins, it binds directly to 16S rRNA where it helps nucleate assembly of the platform of the 30S subunit by binding and bridging several RNA helices of the 16S rRNA.</text>
</comment>
<dbReference type="GO" id="GO:0006412">
    <property type="term" value="P:translation"/>
    <property type="evidence" value="ECO:0007669"/>
    <property type="project" value="UniProtKB-UniRule"/>
</dbReference>
<dbReference type="InterPro" id="IPR005290">
    <property type="entry name" value="Ribosomal_uS15_bac-type"/>
</dbReference>
<evidence type="ECO:0000256" key="4">
    <source>
        <dbReference type="RuleBase" id="RU003919"/>
    </source>
</evidence>
<sequence>MYLTENKKKEIFKTYGISVLDTGSSQSQIALFTYRINHLSKYLKNNRKDFNTERSLIRLVGKRKKLLKYIEKKDVNSYKKIIKILGLRK</sequence>
<evidence type="ECO:0000313" key="6">
    <source>
        <dbReference type="Proteomes" id="UP000262607"/>
    </source>
</evidence>
<organism evidence="5 6">
    <name type="scientific">Blattabacterium punctulatus CPU2</name>
    <dbReference type="NCBI Taxonomy" id="1457032"/>
    <lineage>
        <taxon>Bacteria</taxon>
        <taxon>Pseudomonadati</taxon>
        <taxon>Bacteroidota</taxon>
        <taxon>Flavobacteriia</taxon>
        <taxon>Flavobacteriales</taxon>
        <taxon>Blattabacteriaceae</taxon>
        <taxon>Blattabacterium</taxon>
    </lineage>
</organism>
<evidence type="ECO:0000313" key="5">
    <source>
        <dbReference type="EMBL" id="BBA17982.1"/>
    </source>
</evidence>
<dbReference type="RefSeq" id="WP_014246054.1">
    <property type="nucleotide sequence ID" value="NZ_AP014610.1"/>
</dbReference>